<keyword evidence="5 7" id="KW-1133">Transmembrane helix</keyword>
<dbReference type="NCBIfam" id="TIGR00203">
    <property type="entry name" value="cydB"/>
    <property type="match status" value="1"/>
</dbReference>
<comment type="similarity">
    <text evidence="2">Belongs to the cytochrome ubiquinol oxidase subunit 2 family.</text>
</comment>
<keyword evidence="6 7" id="KW-0472">Membrane</keyword>
<evidence type="ECO:0000256" key="4">
    <source>
        <dbReference type="ARBA" id="ARBA00022692"/>
    </source>
</evidence>
<keyword evidence="3" id="KW-1003">Cell membrane</keyword>
<feature type="transmembrane region" description="Helical" evidence="7">
    <location>
        <begin position="6"/>
        <end position="35"/>
    </location>
</feature>
<feature type="transmembrane region" description="Helical" evidence="7">
    <location>
        <begin position="112"/>
        <end position="136"/>
    </location>
</feature>
<dbReference type="EMBL" id="OX458333">
    <property type="protein sequence ID" value="CAI8799991.1"/>
    <property type="molecule type" value="Genomic_DNA"/>
</dbReference>
<dbReference type="RefSeq" id="WP_036269000.1">
    <property type="nucleotide sequence ID" value="NZ_OX458333.1"/>
</dbReference>
<evidence type="ECO:0000256" key="6">
    <source>
        <dbReference type="ARBA" id="ARBA00023136"/>
    </source>
</evidence>
<protein>
    <submittedName>
        <fullName evidence="8">Cytochrome bd ubiquinol oxidase subunit II</fullName>
    </submittedName>
</protein>
<accession>A0ABM9I007</accession>
<dbReference type="PIRSF" id="PIRSF000267">
    <property type="entry name" value="Cyt_oxidse_sub2"/>
    <property type="match status" value="1"/>
</dbReference>
<evidence type="ECO:0000256" key="7">
    <source>
        <dbReference type="SAM" id="Phobius"/>
    </source>
</evidence>
<sequence>MFDLATIWFGLIGVALLAYAMLDGFDLGIGILFLLGRDEEERDRMMNSVAPVWDGNETWLVLGGGGLFAAFPLAYSLVLTALYAPVIGMLLALILRGVAFEFRFRTVRAKTYWDWAFIGGSTAAAFFQGVMVGALVQGIRIEDRVYAGGWFDWLSPFSVLCGVALVTGYALLGASWLVIKLDGELQARMRQLQEPLGLATILAIAFVSFGTMVVNDTIRDRWFGPEAIQPLWLIPLATAGLALAFYRAVRAQRTVAPFLLALGLFAMAFLGLAGSLFPYLVPPSITYRDAVNPDTSLAFLLVGAVILLPLILGYTAYAYWIFRGKVHASEGYH</sequence>
<proteinExistence type="inferred from homology"/>
<comment type="subcellular location">
    <subcellularLocation>
        <location evidence="1">Cell membrane</location>
        <topology evidence="1">Multi-pass membrane protein</topology>
    </subcellularLocation>
</comment>
<feature type="transmembrane region" description="Helical" evidence="7">
    <location>
        <begin position="195"/>
        <end position="215"/>
    </location>
</feature>
<evidence type="ECO:0000256" key="3">
    <source>
        <dbReference type="ARBA" id="ARBA00022475"/>
    </source>
</evidence>
<dbReference type="PANTHER" id="PTHR43141:SF4">
    <property type="entry name" value="CYTOCHROME BD2 SUBUNIT II"/>
    <property type="match status" value="1"/>
</dbReference>
<dbReference type="PANTHER" id="PTHR43141">
    <property type="entry name" value="CYTOCHROME BD2 SUBUNIT II"/>
    <property type="match status" value="1"/>
</dbReference>
<dbReference type="Pfam" id="PF02322">
    <property type="entry name" value="Cyt_bd_oxida_II"/>
    <property type="match status" value="1"/>
</dbReference>
<evidence type="ECO:0000313" key="8">
    <source>
        <dbReference type="EMBL" id="CAI8799991.1"/>
    </source>
</evidence>
<dbReference type="InterPro" id="IPR003317">
    <property type="entry name" value="Cyt-d_oxidase_su2"/>
</dbReference>
<organism evidence="8 9">
    <name type="scientific">Methylocaldum szegediense</name>
    <dbReference type="NCBI Taxonomy" id="73780"/>
    <lineage>
        <taxon>Bacteria</taxon>
        <taxon>Pseudomonadati</taxon>
        <taxon>Pseudomonadota</taxon>
        <taxon>Gammaproteobacteria</taxon>
        <taxon>Methylococcales</taxon>
        <taxon>Methylococcaceae</taxon>
        <taxon>Methylocaldum</taxon>
    </lineage>
</organism>
<reference evidence="8 9" key="1">
    <citation type="submission" date="2023-03" db="EMBL/GenBank/DDBJ databases">
        <authorList>
            <person name="Pearce D."/>
        </authorList>
    </citation>
    <scope>NUCLEOTIDE SEQUENCE [LARGE SCALE GENOMIC DNA]</scope>
    <source>
        <strain evidence="8">Msz</strain>
    </source>
</reference>
<feature type="transmembrane region" description="Helical" evidence="7">
    <location>
        <begin position="156"/>
        <end position="179"/>
    </location>
</feature>
<feature type="transmembrane region" description="Helical" evidence="7">
    <location>
        <begin position="227"/>
        <end position="246"/>
    </location>
</feature>
<gene>
    <name evidence="8" type="ORF">MSZNOR_1572</name>
</gene>
<evidence type="ECO:0000256" key="5">
    <source>
        <dbReference type="ARBA" id="ARBA00022989"/>
    </source>
</evidence>
<evidence type="ECO:0000313" key="9">
    <source>
        <dbReference type="Proteomes" id="UP001162030"/>
    </source>
</evidence>
<name>A0ABM9I007_9GAMM</name>
<feature type="transmembrane region" description="Helical" evidence="7">
    <location>
        <begin position="81"/>
        <end position="100"/>
    </location>
</feature>
<evidence type="ECO:0000256" key="2">
    <source>
        <dbReference type="ARBA" id="ARBA00007543"/>
    </source>
</evidence>
<keyword evidence="9" id="KW-1185">Reference proteome</keyword>
<dbReference type="Proteomes" id="UP001162030">
    <property type="component" value="Chromosome"/>
</dbReference>
<feature type="transmembrane region" description="Helical" evidence="7">
    <location>
        <begin position="258"/>
        <end position="277"/>
    </location>
</feature>
<keyword evidence="4 7" id="KW-0812">Transmembrane</keyword>
<feature type="transmembrane region" description="Helical" evidence="7">
    <location>
        <begin position="297"/>
        <end position="322"/>
    </location>
</feature>
<evidence type="ECO:0000256" key="1">
    <source>
        <dbReference type="ARBA" id="ARBA00004651"/>
    </source>
</evidence>